<evidence type="ECO:0000256" key="12">
    <source>
        <dbReference type="ARBA" id="ARBA00030193"/>
    </source>
</evidence>
<dbReference type="AlphaFoldDB" id="A0A5C6QGW9"/>
<evidence type="ECO:0000259" key="14">
    <source>
        <dbReference type="PROSITE" id="PS50972"/>
    </source>
</evidence>
<dbReference type="EMBL" id="VOLQ01000011">
    <property type="protein sequence ID" value="TWX68265.1"/>
    <property type="molecule type" value="Genomic_DNA"/>
</dbReference>
<dbReference type="PANTHER" id="PTHR20941:SF1">
    <property type="entry name" value="FOLIC ACID SYNTHESIS PROTEIN FOL1"/>
    <property type="match status" value="1"/>
</dbReference>
<organism evidence="16 18">
    <name type="scientific">Colwellia hornerae</name>
    <dbReference type="NCBI Taxonomy" id="89402"/>
    <lineage>
        <taxon>Bacteria</taxon>
        <taxon>Pseudomonadati</taxon>
        <taxon>Pseudomonadota</taxon>
        <taxon>Gammaproteobacteria</taxon>
        <taxon>Alteromonadales</taxon>
        <taxon>Colwelliaceae</taxon>
        <taxon>Colwellia</taxon>
    </lineage>
</organism>
<evidence type="ECO:0000256" key="10">
    <source>
        <dbReference type="ARBA" id="ARBA00022842"/>
    </source>
</evidence>
<comment type="catalytic activity">
    <reaction evidence="1">
        <text>(7,8-dihydropterin-6-yl)methyl diphosphate + 4-aminobenzoate = 7,8-dihydropteroate + diphosphate</text>
        <dbReference type="Rhea" id="RHEA:19949"/>
        <dbReference type="ChEBI" id="CHEBI:17836"/>
        <dbReference type="ChEBI" id="CHEBI:17839"/>
        <dbReference type="ChEBI" id="CHEBI:33019"/>
        <dbReference type="ChEBI" id="CHEBI:72950"/>
        <dbReference type="EC" id="2.5.1.15"/>
    </reaction>
</comment>
<dbReference type="GO" id="GO:0046872">
    <property type="term" value="F:metal ion binding"/>
    <property type="evidence" value="ECO:0007669"/>
    <property type="project" value="UniProtKB-KW"/>
</dbReference>
<gene>
    <name evidence="16" type="primary">folP</name>
    <name evidence="15" type="ORF">ESZ26_10930</name>
    <name evidence="16" type="ORF">ESZ27_07865</name>
</gene>
<comment type="similarity">
    <text evidence="4">Belongs to the DHPS family.</text>
</comment>
<evidence type="ECO:0000256" key="7">
    <source>
        <dbReference type="ARBA" id="ARBA00016919"/>
    </source>
</evidence>
<dbReference type="CDD" id="cd00739">
    <property type="entry name" value="DHPS"/>
    <property type="match status" value="1"/>
</dbReference>
<dbReference type="EMBL" id="VOLR01000013">
    <property type="protein sequence ID" value="TWX59238.1"/>
    <property type="molecule type" value="Genomic_DNA"/>
</dbReference>
<comment type="pathway">
    <text evidence="3">Cofactor biosynthesis; tetrahydrofolate biosynthesis; 7,8-dihydrofolate from 2-amino-4-hydroxy-6-hydroxymethyl-7,8-dihydropteridine diphosphate and 4-aminobenzoate: step 1/2.</text>
</comment>
<evidence type="ECO:0000313" key="16">
    <source>
        <dbReference type="EMBL" id="TWX68265.1"/>
    </source>
</evidence>
<protein>
    <recommendedName>
        <fullName evidence="7">Dihydropteroate synthase</fullName>
        <ecNumber evidence="6">2.5.1.15</ecNumber>
    </recommendedName>
    <alternativeName>
        <fullName evidence="12">Dihydropteroate pyrophosphorylase</fullName>
    </alternativeName>
</protein>
<dbReference type="InterPro" id="IPR011005">
    <property type="entry name" value="Dihydropteroate_synth-like_sf"/>
</dbReference>
<dbReference type="NCBIfam" id="TIGR01496">
    <property type="entry name" value="DHPS"/>
    <property type="match status" value="1"/>
</dbReference>
<dbReference type="SUPFAM" id="SSF51717">
    <property type="entry name" value="Dihydropteroate synthetase-like"/>
    <property type="match status" value="1"/>
</dbReference>
<dbReference type="FunFam" id="3.20.20.20:FF:000004">
    <property type="entry name" value="Dihydropteroate synthase"/>
    <property type="match status" value="1"/>
</dbReference>
<dbReference type="InterPro" id="IPR000489">
    <property type="entry name" value="Pterin-binding_dom"/>
</dbReference>
<evidence type="ECO:0000256" key="5">
    <source>
        <dbReference type="ARBA" id="ARBA00011738"/>
    </source>
</evidence>
<dbReference type="PROSITE" id="PS50972">
    <property type="entry name" value="PTERIN_BINDING"/>
    <property type="match status" value="1"/>
</dbReference>
<feature type="domain" description="Pterin-binding" evidence="14">
    <location>
        <begin position="1"/>
        <end position="251"/>
    </location>
</feature>
<evidence type="ECO:0000256" key="6">
    <source>
        <dbReference type="ARBA" id="ARBA00012458"/>
    </source>
</evidence>
<comment type="caution">
    <text evidence="16">The sequence shown here is derived from an EMBL/GenBank/DDBJ whole genome shotgun (WGS) entry which is preliminary data.</text>
</comment>
<keyword evidence="8 16" id="KW-0808">Transferase</keyword>
<evidence type="ECO:0000256" key="1">
    <source>
        <dbReference type="ARBA" id="ARBA00000012"/>
    </source>
</evidence>
<dbReference type="Pfam" id="PF00809">
    <property type="entry name" value="Pterin_bind"/>
    <property type="match status" value="1"/>
</dbReference>
<evidence type="ECO:0000256" key="4">
    <source>
        <dbReference type="ARBA" id="ARBA00009503"/>
    </source>
</evidence>
<comment type="cofactor">
    <cofactor evidence="2">
        <name>Mg(2+)</name>
        <dbReference type="ChEBI" id="CHEBI:18420"/>
    </cofactor>
</comment>
<dbReference type="GO" id="GO:0005829">
    <property type="term" value="C:cytosol"/>
    <property type="evidence" value="ECO:0007669"/>
    <property type="project" value="TreeGrafter"/>
</dbReference>
<sequence>MGILNVTPDSFSDGGQFARIDSALRQAEQMIADGATIIDIGGESTRPGAKEVSVNDELARVIPVLKAINSRFNIIVSIDTSKATVMSEGITYGAGIINDVRALQNEGCLPVLAQDQSVGICLMHMQGLPRTMQYDPHYDNLIDDITTFFQQRILACTQAGINTSRLIVDPGFGFGKSLEQNYSLLANMAKFQCLDLPILAGLSRKSMIGNLLDREINERLAGSLATAIIAAQQGARIIRVHDVKETVDALKVLQATKINR</sequence>
<accession>A0A5C6QGW9</accession>
<evidence type="ECO:0000256" key="2">
    <source>
        <dbReference type="ARBA" id="ARBA00001946"/>
    </source>
</evidence>
<dbReference type="Gene3D" id="3.20.20.20">
    <property type="entry name" value="Dihydropteroate synthase-like"/>
    <property type="match status" value="1"/>
</dbReference>
<dbReference type="PANTHER" id="PTHR20941">
    <property type="entry name" value="FOLATE SYNTHESIS PROTEINS"/>
    <property type="match status" value="1"/>
</dbReference>
<dbReference type="Proteomes" id="UP000321525">
    <property type="component" value="Unassembled WGS sequence"/>
</dbReference>
<dbReference type="InterPro" id="IPR045031">
    <property type="entry name" value="DHP_synth-like"/>
</dbReference>
<evidence type="ECO:0000313" key="15">
    <source>
        <dbReference type="EMBL" id="TWX59238.1"/>
    </source>
</evidence>
<keyword evidence="10" id="KW-0460">Magnesium</keyword>
<dbReference type="Proteomes" id="UP000321917">
    <property type="component" value="Unassembled WGS sequence"/>
</dbReference>
<evidence type="ECO:0000256" key="3">
    <source>
        <dbReference type="ARBA" id="ARBA00004763"/>
    </source>
</evidence>
<reference evidence="16 18" key="1">
    <citation type="submission" date="2019-07" db="EMBL/GenBank/DDBJ databases">
        <title>Genomes of sea-ice associated Colwellia species.</title>
        <authorList>
            <person name="Bowman J.P."/>
        </authorList>
    </citation>
    <scope>NUCLEOTIDE SEQUENCE [LARGE SCALE GENOMIC DNA]</scope>
    <source>
        <strain evidence="15 17">ACAM 607</strain>
        <strain evidence="16 18">IC036</strain>
    </source>
</reference>
<keyword evidence="17" id="KW-1185">Reference proteome</keyword>
<evidence type="ECO:0000256" key="11">
    <source>
        <dbReference type="ARBA" id="ARBA00022909"/>
    </source>
</evidence>
<dbReference type="RefSeq" id="WP_146799678.1">
    <property type="nucleotide sequence ID" value="NZ_VOLP01000013.1"/>
</dbReference>
<name>A0A5C6QGW9_9GAMM</name>
<keyword evidence="11" id="KW-0289">Folate biosynthesis</keyword>
<dbReference type="GO" id="GO:0046654">
    <property type="term" value="P:tetrahydrofolate biosynthetic process"/>
    <property type="evidence" value="ECO:0007669"/>
    <property type="project" value="TreeGrafter"/>
</dbReference>
<comment type="function">
    <text evidence="13">Catalyzes the condensation of para-aminobenzoate (pABA) with 6-hydroxymethyl-7,8-dihydropterin diphosphate (DHPt-PP) to form 7,8-dihydropteroate (H2Pte), the immediate precursor of folate derivatives.</text>
</comment>
<dbReference type="PROSITE" id="PS00793">
    <property type="entry name" value="DHPS_2"/>
    <property type="match status" value="1"/>
</dbReference>
<dbReference type="InterPro" id="IPR006390">
    <property type="entry name" value="DHP_synth_dom"/>
</dbReference>
<dbReference type="OrthoDB" id="9811744at2"/>
<dbReference type="GO" id="GO:0004156">
    <property type="term" value="F:dihydropteroate synthase activity"/>
    <property type="evidence" value="ECO:0007669"/>
    <property type="project" value="UniProtKB-EC"/>
</dbReference>
<evidence type="ECO:0000313" key="17">
    <source>
        <dbReference type="Proteomes" id="UP000321525"/>
    </source>
</evidence>
<comment type="subunit">
    <text evidence="5">Homodimer.</text>
</comment>
<evidence type="ECO:0000256" key="9">
    <source>
        <dbReference type="ARBA" id="ARBA00022723"/>
    </source>
</evidence>
<keyword evidence="9" id="KW-0479">Metal-binding</keyword>
<evidence type="ECO:0000313" key="18">
    <source>
        <dbReference type="Proteomes" id="UP000321917"/>
    </source>
</evidence>
<proteinExistence type="inferred from homology"/>
<evidence type="ECO:0000256" key="8">
    <source>
        <dbReference type="ARBA" id="ARBA00022679"/>
    </source>
</evidence>
<dbReference type="GO" id="GO:0046656">
    <property type="term" value="P:folic acid biosynthetic process"/>
    <property type="evidence" value="ECO:0007669"/>
    <property type="project" value="UniProtKB-KW"/>
</dbReference>
<evidence type="ECO:0000256" key="13">
    <source>
        <dbReference type="ARBA" id="ARBA00053449"/>
    </source>
</evidence>
<dbReference type="EC" id="2.5.1.15" evidence="6"/>